<dbReference type="AlphaFoldDB" id="A0A3B3TT63"/>
<dbReference type="STRING" id="48699.ENSPLAP00000003561"/>
<dbReference type="Ensembl" id="ENSPLAT00000011144.1">
    <property type="protein sequence ID" value="ENSPLAP00000003561.1"/>
    <property type="gene ID" value="ENSPLAG00000005078.1"/>
</dbReference>
<reference evidence="2" key="2">
    <citation type="submission" date="2025-09" db="UniProtKB">
        <authorList>
            <consortium name="Ensembl"/>
        </authorList>
    </citation>
    <scope>IDENTIFICATION</scope>
</reference>
<feature type="region of interest" description="Disordered" evidence="1">
    <location>
        <begin position="181"/>
        <end position="202"/>
    </location>
</feature>
<dbReference type="GO" id="GO:0006644">
    <property type="term" value="P:phospholipid metabolic process"/>
    <property type="evidence" value="ECO:0007669"/>
    <property type="project" value="TreeGrafter"/>
</dbReference>
<dbReference type="GeneTree" id="ENSGT00530000063883"/>
<evidence type="ECO:0000313" key="3">
    <source>
        <dbReference type="Proteomes" id="UP000261500"/>
    </source>
</evidence>
<name>A0A3B3TT63_9TELE</name>
<protein>
    <submittedName>
        <fullName evidence="2">Uncharacterized protein</fullName>
    </submittedName>
</protein>
<keyword evidence="3" id="KW-1185">Reference proteome</keyword>
<dbReference type="GO" id="GO:0050253">
    <property type="term" value="F:retinyl-palmitate esterase activity"/>
    <property type="evidence" value="ECO:0007669"/>
    <property type="project" value="TreeGrafter"/>
</dbReference>
<dbReference type="GO" id="GO:0004622">
    <property type="term" value="F:phosphatidylcholine lysophospholipase activity"/>
    <property type="evidence" value="ECO:0007669"/>
    <property type="project" value="TreeGrafter"/>
</dbReference>
<reference evidence="2" key="1">
    <citation type="submission" date="2025-08" db="UniProtKB">
        <authorList>
            <consortium name="Ensembl"/>
        </authorList>
    </citation>
    <scope>IDENTIFICATION</scope>
</reference>
<evidence type="ECO:0000256" key="1">
    <source>
        <dbReference type="SAM" id="MobiDB-lite"/>
    </source>
</evidence>
<dbReference type="InterPro" id="IPR038885">
    <property type="entry name" value="PLB1"/>
</dbReference>
<dbReference type="GO" id="GO:0031526">
    <property type="term" value="C:brush border membrane"/>
    <property type="evidence" value="ECO:0007669"/>
    <property type="project" value="TreeGrafter"/>
</dbReference>
<sequence length="202" mass="23281">MGEMKRINRELQTATENLVYGDGYNGREDFAVVLQPFFRNSIIPLNADGAPDTTYFSQDCFHFSERGHADMAAALWNNMLEPVGKKQTYNNFTNARNILKCPTEVRHLLQIATVDPFLQCILLYVQHNYSIFTLLKFFPYFVVANFQNQYVHIILLKIYTKYKKKTSATVEMNASAHNAYSNSYTETSKQKNEESRGQNSAF</sequence>
<dbReference type="PANTHER" id="PTHR21325">
    <property type="entry name" value="PHOSPHOLIPASE B, PLB1"/>
    <property type="match status" value="1"/>
</dbReference>
<dbReference type="Proteomes" id="UP000261500">
    <property type="component" value="Unplaced"/>
</dbReference>
<dbReference type="GO" id="GO:0004623">
    <property type="term" value="F:phospholipase A2 activity"/>
    <property type="evidence" value="ECO:0007669"/>
    <property type="project" value="TreeGrafter"/>
</dbReference>
<evidence type="ECO:0000313" key="2">
    <source>
        <dbReference type="Ensembl" id="ENSPLAP00000003561.1"/>
    </source>
</evidence>
<accession>A0A3B3TT63</accession>
<dbReference type="PANTHER" id="PTHR21325:SF52">
    <property type="entry name" value="PHOSPHOLIPASE B1, MEMBRANE-ASSOCIATED"/>
    <property type="match status" value="1"/>
</dbReference>
<proteinExistence type="predicted"/>
<organism evidence="2 3">
    <name type="scientific">Poecilia latipinna</name>
    <name type="common">sailfin molly</name>
    <dbReference type="NCBI Taxonomy" id="48699"/>
    <lineage>
        <taxon>Eukaryota</taxon>
        <taxon>Metazoa</taxon>
        <taxon>Chordata</taxon>
        <taxon>Craniata</taxon>
        <taxon>Vertebrata</taxon>
        <taxon>Euteleostomi</taxon>
        <taxon>Actinopterygii</taxon>
        <taxon>Neopterygii</taxon>
        <taxon>Teleostei</taxon>
        <taxon>Neoteleostei</taxon>
        <taxon>Acanthomorphata</taxon>
        <taxon>Ovalentaria</taxon>
        <taxon>Atherinomorphae</taxon>
        <taxon>Cyprinodontiformes</taxon>
        <taxon>Poeciliidae</taxon>
        <taxon>Poeciliinae</taxon>
        <taxon>Poecilia</taxon>
    </lineage>
</organism>